<dbReference type="Proteomes" id="UP000184147">
    <property type="component" value="Unassembled WGS sequence"/>
</dbReference>
<dbReference type="PANTHER" id="PTHR42852:SF6">
    <property type="entry name" value="THIOL:DISULFIDE INTERCHANGE PROTEIN DSBE"/>
    <property type="match status" value="1"/>
</dbReference>
<reference evidence="6 7" key="1">
    <citation type="submission" date="2016-11" db="EMBL/GenBank/DDBJ databases">
        <authorList>
            <person name="Jaros S."/>
            <person name="Januszkiewicz K."/>
            <person name="Wedrychowicz H."/>
        </authorList>
    </citation>
    <scope>NUCLEOTIDE SEQUENCE [LARGE SCALE GENOMIC DNA]</scope>
    <source>
        <strain evidence="6 7">DSM 25660</strain>
    </source>
</reference>
<dbReference type="Gene3D" id="3.40.30.10">
    <property type="entry name" value="Glutaredoxin"/>
    <property type="match status" value="1"/>
</dbReference>
<dbReference type="PROSITE" id="PS51352">
    <property type="entry name" value="THIOREDOXIN_2"/>
    <property type="match status" value="1"/>
</dbReference>
<dbReference type="SUPFAM" id="SSF52833">
    <property type="entry name" value="Thioredoxin-like"/>
    <property type="match status" value="1"/>
</dbReference>
<dbReference type="InterPro" id="IPR013766">
    <property type="entry name" value="Thioredoxin_domain"/>
</dbReference>
<comment type="subcellular location">
    <subcellularLocation>
        <location evidence="1">Cell envelope</location>
    </subcellularLocation>
</comment>
<protein>
    <submittedName>
        <fullName evidence="6">Peroxiredoxin</fullName>
    </submittedName>
</protein>
<dbReference type="CDD" id="cd02966">
    <property type="entry name" value="TlpA_like_family"/>
    <property type="match status" value="1"/>
</dbReference>
<dbReference type="EMBL" id="FQVQ01000014">
    <property type="protein sequence ID" value="SHF64208.1"/>
    <property type="molecule type" value="Genomic_DNA"/>
</dbReference>
<dbReference type="STRING" id="1124188.SAMN05444377_11475"/>
<dbReference type="Pfam" id="PF00578">
    <property type="entry name" value="AhpC-TSA"/>
    <property type="match status" value="1"/>
</dbReference>
<dbReference type="GO" id="GO:0016209">
    <property type="term" value="F:antioxidant activity"/>
    <property type="evidence" value="ECO:0007669"/>
    <property type="project" value="InterPro"/>
</dbReference>
<gene>
    <name evidence="6" type="ORF">SAMN05444377_11475</name>
</gene>
<keyword evidence="2" id="KW-0201">Cytochrome c-type biogenesis</keyword>
<name>A0A1M5DB16_9FLAO</name>
<dbReference type="GO" id="GO:0017004">
    <property type="term" value="P:cytochrome complex assembly"/>
    <property type="evidence" value="ECO:0007669"/>
    <property type="project" value="UniProtKB-KW"/>
</dbReference>
<evidence type="ECO:0000256" key="2">
    <source>
        <dbReference type="ARBA" id="ARBA00022748"/>
    </source>
</evidence>
<dbReference type="GO" id="GO:0016491">
    <property type="term" value="F:oxidoreductase activity"/>
    <property type="evidence" value="ECO:0007669"/>
    <property type="project" value="InterPro"/>
</dbReference>
<dbReference type="PANTHER" id="PTHR42852">
    <property type="entry name" value="THIOL:DISULFIDE INTERCHANGE PROTEIN DSBE"/>
    <property type="match status" value="1"/>
</dbReference>
<keyword evidence="7" id="KW-1185">Reference proteome</keyword>
<dbReference type="InterPro" id="IPR050553">
    <property type="entry name" value="Thioredoxin_ResA/DsbE_sf"/>
</dbReference>
<dbReference type="GO" id="GO:0030313">
    <property type="term" value="C:cell envelope"/>
    <property type="evidence" value="ECO:0007669"/>
    <property type="project" value="UniProtKB-SubCell"/>
</dbReference>
<feature type="domain" description="Thioredoxin" evidence="5">
    <location>
        <begin position="25"/>
        <end position="160"/>
    </location>
</feature>
<dbReference type="AlphaFoldDB" id="A0A1M5DB16"/>
<keyword evidence="4" id="KW-0676">Redox-active center</keyword>
<keyword evidence="3" id="KW-1015">Disulfide bond</keyword>
<evidence type="ECO:0000313" key="7">
    <source>
        <dbReference type="Proteomes" id="UP000184147"/>
    </source>
</evidence>
<organism evidence="6 7">
    <name type="scientific">Flavobacterium fontis</name>
    <dbReference type="NCBI Taxonomy" id="1124188"/>
    <lineage>
        <taxon>Bacteria</taxon>
        <taxon>Pseudomonadati</taxon>
        <taxon>Bacteroidota</taxon>
        <taxon>Flavobacteriia</taxon>
        <taxon>Flavobacteriales</taxon>
        <taxon>Flavobacteriaceae</taxon>
        <taxon>Flavobacterium</taxon>
    </lineage>
</organism>
<evidence type="ECO:0000259" key="5">
    <source>
        <dbReference type="PROSITE" id="PS51352"/>
    </source>
</evidence>
<dbReference type="PROSITE" id="PS00194">
    <property type="entry name" value="THIOREDOXIN_1"/>
    <property type="match status" value="1"/>
</dbReference>
<dbReference type="RefSeq" id="WP_073364510.1">
    <property type="nucleotide sequence ID" value="NZ_FQVQ01000014.1"/>
</dbReference>
<dbReference type="InterPro" id="IPR036249">
    <property type="entry name" value="Thioredoxin-like_sf"/>
</dbReference>
<evidence type="ECO:0000256" key="1">
    <source>
        <dbReference type="ARBA" id="ARBA00004196"/>
    </source>
</evidence>
<accession>A0A1M5DB16</accession>
<dbReference type="OrthoDB" id="9815205at2"/>
<sequence>MLIKNQVKYFITLFIIFTFSTKAQIKVGDSIPSITLKSNTNSEVITSSFKGKYVLVDFWASWCAPCRLGNKKLVKLHNEINSGKIEIIGISIDTDINKWLKAIEKDKIKFTQLIDPNGFEAKAALVFGVEELPSKYLFNPDGILLAKNPTDEEIIKLIKE</sequence>
<evidence type="ECO:0000313" key="6">
    <source>
        <dbReference type="EMBL" id="SHF64208.1"/>
    </source>
</evidence>
<evidence type="ECO:0000256" key="4">
    <source>
        <dbReference type="ARBA" id="ARBA00023284"/>
    </source>
</evidence>
<dbReference type="InterPro" id="IPR017937">
    <property type="entry name" value="Thioredoxin_CS"/>
</dbReference>
<proteinExistence type="predicted"/>
<dbReference type="InterPro" id="IPR000866">
    <property type="entry name" value="AhpC/TSA"/>
</dbReference>
<evidence type="ECO:0000256" key="3">
    <source>
        <dbReference type="ARBA" id="ARBA00023157"/>
    </source>
</evidence>